<accession>A0A326UH83</accession>
<feature type="transmembrane region" description="Helical" evidence="1">
    <location>
        <begin position="134"/>
        <end position="156"/>
    </location>
</feature>
<dbReference type="Proteomes" id="UP000248806">
    <property type="component" value="Unassembled WGS sequence"/>
</dbReference>
<keyword evidence="1" id="KW-0812">Transmembrane</keyword>
<keyword evidence="1" id="KW-1133">Transmembrane helix</keyword>
<dbReference type="EMBL" id="QKUF01000006">
    <property type="protein sequence ID" value="PZW31081.1"/>
    <property type="molecule type" value="Genomic_DNA"/>
</dbReference>
<sequence>MICPNCNFPKETHEVICPHCGASSMAYGNNQASQWNAGNASNNFAFSQQPAATAQPGSWNAQPAPNAQSYWSVEPEQPQAPSQLPIAVANGGPVSMVPVQRVEEILPALPEEEGSVYIPQMYTKPRPVIPRRRIISGFLSMLIVTLLLCGGAGYYAKVSGMLDNIQRFIGISSPPPIQPASAQKNIPDPKKREPGPAANMVDLAVFASTTTENGNPGVVGDTFAPGTKFYFVTGIKLDKNPATITIKVYTDGEIFNEETRQTKTTKDGDRQNIVLPLIFDTPLSGQVEVYWNGKLAQRSYFAVKTTQ</sequence>
<organism evidence="2 3">
    <name type="scientific">Thermosporothrix hazakensis</name>
    <dbReference type="NCBI Taxonomy" id="644383"/>
    <lineage>
        <taxon>Bacteria</taxon>
        <taxon>Bacillati</taxon>
        <taxon>Chloroflexota</taxon>
        <taxon>Ktedonobacteria</taxon>
        <taxon>Ktedonobacterales</taxon>
        <taxon>Thermosporotrichaceae</taxon>
        <taxon>Thermosporothrix</taxon>
    </lineage>
</organism>
<evidence type="ECO:0000313" key="2">
    <source>
        <dbReference type="EMBL" id="PZW31081.1"/>
    </source>
</evidence>
<reference evidence="2 3" key="1">
    <citation type="submission" date="2018-06" db="EMBL/GenBank/DDBJ databases">
        <title>Genomic Encyclopedia of Archaeal and Bacterial Type Strains, Phase II (KMG-II): from individual species to whole genera.</title>
        <authorList>
            <person name="Goeker M."/>
        </authorList>
    </citation>
    <scope>NUCLEOTIDE SEQUENCE [LARGE SCALE GENOMIC DNA]</scope>
    <source>
        <strain evidence="2 3">ATCC BAA-1881</strain>
    </source>
</reference>
<keyword evidence="1" id="KW-0472">Membrane</keyword>
<evidence type="ECO:0000256" key="1">
    <source>
        <dbReference type="SAM" id="Phobius"/>
    </source>
</evidence>
<proteinExistence type="predicted"/>
<comment type="caution">
    <text evidence="2">The sequence shown here is derived from an EMBL/GenBank/DDBJ whole genome shotgun (WGS) entry which is preliminary data.</text>
</comment>
<dbReference type="AlphaFoldDB" id="A0A326UH83"/>
<protein>
    <submittedName>
        <fullName evidence="2">Uncharacterized protein</fullName>
    </submittedName>
</protein>
<name>A0A326UH83_THEHA</name>
<gene>
    <name evidence="2" type="ORF">EI42_02178</name>
</gene>
<keyword evidence="3" id="KW-1185">Reference proteome</keyword>
<evidence type="ECO:0000313" key="3">
    <source>
        <dbReference type="Proteomes" id="UP000248806"/>
    </source>
</evidence>